<organism evidence="2 3">
    <name type="scientific">Mucor circinelloides f. lusitanicus</name>
    <name type="common">Mucor racemosus var. lusitanicus</name>
    <dbReference type="NCBI Taxonomy" id="29924"/>
    <lineage>
        <taxon>Eukaryota</taxon>
        <taxon>Fungi</taxon>
        <taxon>Fungi incertae sedis</taxon>
        <taxon>Mucoromycota</taxon>
        <taxon>Mucoromycotina</taxon>
        <taxon>Mucoromycetes</taxon>
        <taxon>Mucorales</taxon>
        <taxon>Mucorineae</taxon>
        <taxon>Mucoraceae</taxon>
        <taxon>Mucor</taxon>
    </lineage>
</organism>
<protein>
    <submittedName>
        <fullName evidence="2">Uncharacterized protein</fullName>
    </submittedName>
</protein>
<dbReference type="Proteomes" id="UP000469890">
    <property type="component" value="Unassembled WGS sequence"/>
</dbReference>
<sequence>MKLNLIVLVAALVGSTFALPSTQKIKQTPLGIPYQGKIAHCWRFDGEFLLIISTQEMLFRSTKRSSQPKRYPFNHILQVHVLSHTHTLIS</sequence>
<feature type="signal peptide" evidence="1">
    <location>
        <begin position="1"/>
        <end position="18"/>
    </location>
</feature>
<keyword evidence="1" id="KW-0732">Signal</keyword>
<feature type="chain" id="PRO_5034971234" evidence="1">
    <location>
        <begin position="19"/>
        <end position="90"/>
    </location>
</feature>
<name>A0A8H4BNF2_MUCCL</name>
<evidence type="ECO:0000256" key="1">
    <source>
        <dbReference type="SAM" id="SignalP"/>
    </source>
</evidence>
<comment type="caution">
    <text evidence="2">The sequence shown here is derived from an EMBL/GenBank/DDBJ whole genome shotgun (WGS) entry which is preliminary data.</text>
</comment>
<accession>A0A8H4BNF2</accession>
<evidence type="ECO:0000313" key="2">
    <source>
        <dbReference type="EMBL" id="KAF1804643.1"/>
    </source>
</evidence>
<evidence type="ECO:0000313" key="3">
    <source>
        <dbReference type="Proteomes" id="UP000469890"/>
    </source>
</evidence>
<reference evidence="2 3" key="1">
    <citation type="submission" date="2019-09" db="EMBL/GenBank/DDBJ databases">
        <authorList>
            <consortium name="DOE Joint Genome Institute"/>
            <person name="Mondo S.J."/>
            <person name="Navarro-Mendoza M.I."/>
            <person name="Perez-Arques C."/>
            <person name="Panchal S."/>
            <person name="Nicolas F.E."/>
            <person name="Ganguly P."/>
            <person name="Pangilinan J."/>
            <person name="Grigoriev I."/>
            <person name="Heitman J."/>
            <person name="Sanya K."/>
            <person name="Garre V."/>
        </authorList>
    </citation>
    <scope>NUCLEOTIDE SEQUENCE [LARGE SCALE GENOMIC DNA]</scope>
    <source>
        <strain evidence="2 3">MU402</strain>
    </source>
</reference>
<proteinExistence type="predicted"/>
<dbReference type="AlphaFoldDB" id="A0A8H4BNF2"/>
<dbReference type="EMBL" id="JAAECE010000002">
    <property type="protein sequence ID" value="KAF1804643.1"/>
    <property type="molecule type" value="Genomic_DNA"/>
</dbReference>
<gene>
    <name evidence="2" type="ORF">FB192DRAFT_1050042</name>
</gene>